<dbReference type="SUPFAM" id="SSF110738">
    <property type="entry name" value="Glycerate kinase I"/>
    <property type="match status" value="1"/>
</dbReference>
<feature type="region of interest" description="Disordered" evidence="1">
    <location>
        <begin position="28"/>
        <end position="48"/>
    </location>
</feature>
<accession>A0A3G6J815</accession>
<dbReference type="Proteomes" id="UP000269019">
    <property type="component" value="Chromosome"/>
</dbReference>
<organism evidence="2 3">
    <name type="scientific">Corynebacterium choanae</name>
    <dbReference type="NCBI Taxonomy" id="1862358"/>
    <lineage>
        <taxon>Bacteria</taxon>
        <taxon>Bacillati</taxon>
        <taxon>Actinomycetota</taxon>
        <taxon>Actinomycetes</taxon>
        <taxon>Mycobacteriales</taxon>
        <taxon>Corynebacteriaceae</taxon>
        <taxon>Corynebacterium</taxon>
    </lineage>
</organism>
<evidence type="ECO:0000313" key="3">
    <source>
        <dbReference type="Proteomes" id="UP000269019"/>
    </source>
</evidence>
<feature type="region of interest" description="Disordered" evidence="1">
    <location>
        <begin position="313"/>
        <end position="343"/>
    </location>
</feature>
<dbReference type="InterPro" id="IPR018193">
    <property type="entry name" value="Glyc_kinase_flavodox-like_fold"/>
</dbReference>
<dbReference type="Pfam" id="PF02595">
    <property type="entry name" value="Gly_kinase"/>
    <property type="match status" value="1"/>
</dbReference>
<dbReference type="InterPro" id="IPR036129">
    <property type="entry name" value="Glycerate_kinase_sf"/>
</dbReference>
<dbReference type="Gene3D" id="3.90.1510.10">
    <property type="entry name" value="Glycerate kinase, domain 2"/>
    <property type="match status" value="1"/>
</dbReference>
<keyword evidence="2" id="KW-0808">Transferase</keyword>
<name>A0A3G6J815_9CORY</name>
<dbReference type="InterPro" id="IPR004381">
    <property type="entry name" value="Glycerate_kinase"/>
</dbReference>
<feature type="compositionally biased region" description="Low complexity" evidence="1">
    <location>
        <begin position="313"/>
        <end position="337"/>
    </location>
</feature>
<keyword evidence="3" id="KW-1185">Reference proteome</keyword>
<evidence type="ECO:0000313" key="2">
    <source>
        <dbReference type="EMBL" id="AZA13913.1"/>
    </source>
</evidence>
<dbReference type="AlphaFoldDB" id="A0A3G6J815"/>
<evidence type="ECO:0000256" key="1">
    <source>
        <dbReference type="SAM" id="MobiDB-lite"/>
    </source>
</evidence>
<dbReference type="RefSeq" id="WP_123928639.1">
    <property type="nucleotide sequence ID" value="NZ_CP033896.1"/>
</dbReference>
<dbReference type="EMBL" id="CP033896">
    <property type="protein sequence ID" value="AZA13913.1"/>
    <property type="molecule type" value="Genomic_DNA"/>
</dbReference>
<reference evidence="2 3" key="1">
    <citation type="submission" date="2018-11" db="EMBL/GenBank/DDBJ databases">
        <authorList>
            <person name="Kleinhagauer T."/>
            <person name="Glaeser S.P."/>
            <person name="Spergser J."/>
            <person name="Ruckert C."/>
            <person name="Kaempfer P."/>
            <person name="Busse H.-J."/>
        </authorList>
    </citation>
    <scope>NUCLEOTIDE SEQUENCE [LARGE SCALE GENOMIC DNA]</scope>
    <source>
        <strain evidence="2 3">200CH</strain>
    </source>
</reference>
<gene>
    <name evidence="2" type="ORF">CCHOA_07605</name>
</gene>
<sequence>MSAHEVSSDFSNPAAAANLPMTISWHSTAAQHPETAETPAHSAQQHNPSQSVLLHLDWNTPLTPNPALYSTVHCPTVNALGELIDGHYFLSRGGSGMRTSAIIPATELLHRHTVLDQQGNTGTHSFTPSDTAANVAAIGELVARGDSYGVGVLLADAITRGAQRIIVDARGLAVVDAGAGIAVAFAAPLVNADHQVVPAGLRGLSQATAFDLSQVHAAIVQPEIVTVETPDTPVGPIAEVCDDAVFHRLTDSLMPAGIDTAQRAAILAMRDTVRGSRLGLVPALLTTELAGLNRVAVASPLLLAVLATAGDAPSTSVTVTTSPSTTAAADKTDTTTPHPVDPAALRWPFPQIH</sequence>
<dbReference type="KEGG" id="ccho:CCHOA_07605"/>
<dbReference type="GO" id="GO:0031388">
    <property type="term" value="P:organic acid phosphorylation"/>
    <property type="evidence" value="ECO:0007669"/>
    <property type="project" value="InterPro"/>
</dbReference>
<protein>
    <submittedName>
        <fullName evidence="2">Glycerate kinase family protein</fullName>
    </submittedName>
</protein>
<keyword evidence="2" id="KW-0418">Kinase</keyword>
<dbReference type="OrthoDB" id="9774290at2"/>
<dbReference type="GO" id="GO:0008887">
    <property type="term" value="F:glycerate kinase activity"/>
    <property type="evidence" value="ECO:0007669"/>
    <property type="project" value="InterPro"/>
</dbReference>
<proteinExistence type="predicted"/>